<sequence length="162" mass="17613">MNSILILNASPLILLGKADLLRIVGPLADFWIIPESVVAEVERKRSIGQYIAELEISSKTSQESIDEINPHVAAWDLGQGESEVLSLALQKGVGAKVVLDDLQARKCAKLFDIGLIGSVGLLVMAKRLGVIDAVKPEINKLREVGLRVDPDFLATIYQKISE</sequence>
<dbReference type="Pfam" id="PF11848">
    <property type="entry name" value="DUF3368"/>
    <property type="match status" value="1"/>
</dbReference>
<organism evidence="1 2">
    <name type="scientific">Desulfonatronospira thiodismutans ASO3-1</name>
    <dbReference type="NCBI Taxonomy" id="555779"/>
    <lineage>
        <taxon>Bacteria</taxon>
        <taxon>Pseudomonadati</taxon>
        <taxon>Thermodesulfobacteriota</taxon>
        <taxon>Desulfovibrionia</taxon>
        <taxon>Desulfovibrionales</taxon>
        <taxon>Desulfonatronovibrionaceae</taxon>
        <taxon>Desulfonatronospira</taxon>
    </lineage>
</organism>
<reference evidence="1" key="1">
    <citation type="submission" date="2010-05" db="EMBL/GenBank/DDBJ databases">
        <title>The draft genome of Desulfonatronospira thiodismutans ASO3-1.</title>
        <authorList>
            <consortium name="US DOE Joint Genome Institute (JGI-PGF)"/>
            <person name="Lucas S."/>
            <person name="Copeland A."/>
            <person name="Lapidus A."/>
            <person name="Cheng J.-F."/>
            <person name="Bruce D."/>
            <person name="Goodwin L."/>
            <person name="Pitluck S."/>
            <person name="Chertkov O."/>
            <person name="Brettin T."/>
            <person name="Detter J.C."/>
            <person name="Han C."/>
            <person name="Land M.L."/>
            <person name="Hauser L."/>
            <person name="Kyrpides N."/>
            <person name="Mikhailova N."/>
            <person name="Muyzer G."/>
            <person name="Woyke T."/>
        </authorList>
    </citation>
    <scope>NUCLEOTIDE SEQUENCE [LARGE SCALE GENOMIC DNA]</scope>
    <source>
        <strain evidence="1">ASO3-1</strain>
    </source>
</reference>
<name>D6SNA8_9BACT</name>
<evidence type="ECO:0000313" key="2">
    <source>
        <dbReference type="Proteomes" id="UP000005496"/>
    </source>
</evidence>
<keyword evidence="2" id="KW-1185">Reference proteome</keyword>
<proteinExistence type="predicted"/>
<gene>
    <name evidence="1" type="ORF">Dthio_PD1585</name>
</gene>
<dbReference type="OrthoDB" id="5766527at2"/>
<evidence type="ECO:0000313" key="1">
    <source>
        <dbReference type="EMBL" id="EFI34234.1"/>
    </source>
</evidence>
<comment type="caution">
    <text evidence="1">The sequence shown here is derived from an EMBL/GenBank/DDBJ whole genome shotgun (WGS) entry which is preliminary data.</text>
</comment>
<accession>D6SNA8</accession>
<dbReference type="AlphaFoldDB" id="D6SNA8"/>
<dbReference type="PANTHER" id="PTHR39550:SF1">
    <property type="entry name" value="SLL0658 PROTEIN"/>
    <property type="match status" value="1"/>
</dbReference>
<dbReference type="EMBL" id="ACJN02000002">
    <property type="protein sequence ID" value="EFI34234.1"/>
    <property type="molecule type" value="Genomic_DNA"/>
</dbReference>
<protein>
    <submittedName>
        <fullName evidence="1">Nucleic acid-binding protein</fullName>
    </submittedName>
</protein>
<dbReference type="Proteomes" id="UP000005496">
    <property type="component" value="Unassembled WGS sequence"/>
</dbReference>
<dbReference type="InterPro" id="IPR021799">
    <property type="entry name" value="PIN-like_prokaryotic"/>
</dbReference>
<dbReference type="eggNOG" id="COG2405">
    <property type="taxonomic scope" value="Bacteria"/>
</dbReference>
<dbReference type="PANTHER" id="PTHR39550">
    <property type="entry name" value="SLL0658 PROTEIN"/>
    <property type="match status" value="1"/>
</dbReference>